<feature type="domain" description="AB hydrolase-1" evidence="1">
    <location>
        <begin position="33"/>
        <end position="146"/>
    </location>
</feature>
<dbReference type="PANTHER" id="PTHR43194:SF2">
    <property type="entry name" value="PEROXISOMAL MEMBRANE PROTEIN LPX1"/>
    <property type="match status" value="1"/>
</dbReference>
<dbReference type="SUPFAM" id="SSF53474">
    <property type="entry name" value="alpha/beta-Hydrolases"/>
    <property type="match status" value="1"/>
</dbReference>
<name>A0A6J7FN19_9ZZZZ</name>
<proteinExistence type="predicted"/>
<dbReference type="PANTHER" id="PTHR43194">
    <property type="entry name" value="HYDROLASE ALPHA/BETA FOLD FAMILY"/>
    <property type="match status" value="1"/>
</dbReference>
<organism evidence="2">
    <name type="scientific">freshwater metagenome</name>
    <dbReference type="NCBI Taxonomy" id="449393"/>
    <lineage>
        <taxon>unclassified sequences</taxon>
        <taxon>metagenomes</taxon>
        <taxon>ecological metagenomes</taxon>
    </lineage>
</organism>
<dbReference type="InterPro" id="IPR050228">
    <property type="entry name" value="Carboxylesterase_BioH"/>
</dbReference>
<sequence>MAKISPIHGGYVYLDILGVEYRVYYEEAGQGIPLVVMHTAGTDGRLYRHLLEDRDITSNFRVLVPDLPFHGKSIPPTSRAWWSEEYNLTLEFLFEFMIKFNEAFDLNRPVYMGASMGGHLAADLAISHPDKFRAVIGLEAGLATENSAPPELRSYFGHPRMTNETKAAMMYTFMAPMSPEALKREVAFIYGQGSHRVFEGDLNYYGGEHDVSKSAKTINTKQIAVYLLGGDYDWSGSPKVVKALHDEVPGSTYTLMEGLGHFPMSENPELFKSYIMPVFADILSRLTDADIAKQA</sequence>
<dbReference type="InterPro" id="IPR029058">
    <property type="entry name" value="AB_hydrolase_fold"/>
</dbReference>
<dbReference type="AlphaFoldDB" id="A0A6J7FN19"/>
<dbReference type="Gene3D" id="3.40.50.1820">
    <property type="entry name" value="alpha/beta hydrolase"/>
    <property type="match status" value="1"/>
</dbReference>
<dbReference type="EMBL" id="CAFBMB010000031">
    <property type="protein sequence ID" value="CAB4894210.1"/>
    <property type="molecule type" value="Genomic_DNA"/>
</dbReference>
<reference evidence="2" key="1">
    <citation type="submission" date="2020-05" db="EMBL/GenBank/DDBJ databases">
        <authorList>
            <person name="Chiriac C."/>
            <person name="Salcher M."/>
            <person name="Ghai R."/>
            <person name="Kavagutti S V."/>
        </authorList>
    </citation>
    <scope>NUCLEOTIDE SEQUENCE</scope>
</reference>
<accession>A0A6J7FN19</accession>
<evidence type="ECO:0000313" key="2">
    <source>
        <dbReference type="EMBL" id="CAB4894210.1"/>
    </source>
</evidence>
<evidence type="ECO:0000259" key="1">
    <source>
        <dbReference type="Pfam" id="PF00561"/>
    </source>
</evidence>
<dbReference type="PRINTS" id="PR00111">
    <property type="entry name" value="ABHYDROLASE"/>
</dbReference>
<dbReference type="InterPro" id="IPR000073">
    <property type="entry name" value="AB_hydrolase_1"/>
</dbReference>
<dbReference type="Pfam" id="PF00561">
    <property type="entry name" value="Abhydrolase_1"/>
    <property type="match status" value="1"/>
</dbReference>
<protein>
    <submittedName>
        <fullName evidence="2">Unannotated protein</fullName>
    </submittedName>
</protein>
<gene>
    <name evidence="2" type="ORF">UFOPK3516_00594</name>
</gene>